<dbReference type="Gene3D" id="3.30.420.10">
    <property type="entry name" value="Ribonuclease H-like superfamily/Ribonuclease H"/>
    <property type="match status" value="1"/>
</dbReference>
<proteinExistence type="predicted"/>
<keyword evidence="2" id="KW-1185">Reference proteome</keyword>
<accession>A0A371HFP4</accession>
<feature type="non-terminal residue" evidence="1">
    <location>
        <position position="1"/>
    </location>
</feature>
<dbReference type="InterPro" id="IPR012337">
    <property type="entry name" value="RNaseH-like_sf"/>
</dbReference>
<dbReference type="AlphaFoldDB" id="A0A371HFP4"/>
<feature type="non-terminal residue" evidence="1">
    <location>
        <position position="172"/>
    </location>
</feature>
<reference evidence="1" key="1">
    <citation type="submission" date="2018-05" db="EMBL/GenBank/DDBJ databases">
        <title>Draft genome of Mucuna pruriens seed.</title>
        <authorList>
            <person name="Nnadi N.E."/>
            <person name="Vos R."/>
            <person name="Hasami M.H."/>
            <person name="Devisetty U.K."/>
            <person name="Aguiy J.C."/>
        </authorList>
    </citation>
    <scope>NUCLEOTIDE SEQUENCE [LARGE SCALE GENOMIC DNA]</scope>
    <source>
        <strain evidence="1">JCA_2017</strain>
    </source>
</reference>
<protein>
    <recommendedName>
        <fullName evidence="3">Integrase catalytic domain-containing protein</fullName>
    </recommendedName>
</protein>
<name>A0A371HFP4_MUCPR</name>
<comment type="caution">
    <text evidence="1">The sequence shown here is derived from an EMBL/GenBank/DDBJ whole genome shotgun (WGS) entry which is preliminary data.</text>
</comment>
<dbReference type="EMBL" id="QJKJ01002731">
    <property type="protein sequence ID" value="RDY01595.1"/>
    <property type="molecule type" value="Genomic_DNA"/>
</dbReference>
<dbReference type="SUPFAM" id="SSF53098">
    <property type="entry name" value="Ribonuclease H-like"/>
    <property type="match status" value="1"/>
</dbReference>
<sequence length="172" mass="19960">MSHSKVQNENSINIISIRSDHEGEFENENIQQFCEERGTFHNFSYPRTYKKNGVVERNKLISSILNDFNFPKFFYTEVTYTKKTAYELWKGRKSNILYFHLSDMNTKENLGKFDPKLNKGTFLGYLNASTPLVLEDASFKEYLVLLVSPKPSKVCLRSFKGKCAWEASKPST</sequence>
<dbReference type="InterPro" id="IPR039537">
    <property type="entry name" value="Retrotran_Ty1/copia-like"/>
</dbReference>
<gene>
    <name evidence="1" type="ORF">CR513_15055</name>
</gene>
<evidence type="ECO:0008006" key="3">
    <source>
        <dbReference type="Google" id="ProtNLM"/>
    </source>
</evidence>
<evidence type="ECO:0000313" key="2">
    <source>
        <dbReference type="Proteomes" id="UP000257109"/>
    </source>
</evidence>
<dbReference type="PANTHER" id="PTHR42648">
    <property type="entry name" value="TRANSPOSASE, PUTATIVE-RELATED"/>
    <property type="match status" value="1"/>
</dbReference>
<dbReference type="Proteomes" id="UP000257109">
    <property type="component" value="Unassembled WGS sequence"/>
</dbReference>
<dbReference type="OrthoDB" id="1751476at2759"/>
<organism evidence="1 2">
    <name type="scientific">Mucuna pruriens</name>
    <name type="common">Velvet bean</name>
    <name type="synonym">Dolichos pruriens</name>
    <dbReference type="NCBI Taxonomy" id="157652"/>
    <lineage>
        <taxon>Eukaryota</taxon>
        <taxon>Viridiplantae</taxon>
        <taxon>Streptophyta</taxon>
        <taxon>Embryophyta</taxon>
        <taxon>Tracheophyta</taxon>
        <taxon>Spermatophyta</taxon>
        <taxon>Magnoliopsida</taxon>
        <taxon>eudicotyledons</taxon>
        <taxon>Gunneridae</taxon>
        <taxon>Pentapetalae</taxon>
        <taxon>rosids</taxon>
        <taxon>fabids</taxon>
        <taxon>Fabales</taxon>
        <taxon>Fabaceae</taxon>
        <taxon>Papilionoideae</taxon>
        <taxon>50 kb inversion clade</taxon>
        <taxon>NPAAA clade</taxon>
        <taxon>indigoferoid/millettioid clade</taxon>
        <taxon>Phaseoleae</taxon>
        <taxon>Mucuna</taxon>
    </lineage>
</organism>
<dbReference type="InterPro" id="IPR036397">
    <property type="entry name" value="RNaseH_sf"/>
</dbReference>
<evidence type="ECO:0000313" key="1">
    <source>
        <dbReference type="EMBL" id="RDY01595.1"/>
    </source>
</evidence>
<dbReference type="PANTHER" id="PTHR42648:SF21">
    <property type="entry name" value="CYSTEINE-RICH RLK (RECEPTOR-LIKE PROTEIN KINASE) 8"/>
    <property type="match status" value="1"/>
</dbReference>
<dbReference type="GO" id="GO:0003676">
    <property type="term" value="F:nucleic acid binding"/>
    <property type="evidence" value="ECO:0007669"/>
    <property type="project" value="InterPro"/>
</dbReference>